<dbReference type="SUPFAM" id="SSF81321">
    <property type="entry name" value="Family A G protein-coupled receptor-like"/>
    <property type="match status" value="1"/>
</dbReference>
<sequence length="314" mass="36312">MKLQTIIGIFNVIVQCAAIQFVYSKKHFRTGSFYILLLVLSISIVFRTIWFLLTTVLMCTNTALLSSETTTLPRNIIDEYVRLSSLYVDFISNYFSMFLIFLMSLNRCLHFVGENAAELIFTGKHIIVPIGTGILLAVLSSFISITTTKIERKYYEKFFFFLDVGTPEGFHATINQIYFIFPVGSLVFYIILFFHIRKQKRKIFVGTVSNIQKRASQQVFIQIFITVLFYGAMSVFEEVIPLFDFFRNPAYETTLYPMLNVTNYLPELFLPLILLLRNINFQRIGVRVTTFIVTKKVEESRNVVKTVKPKSATI</sequence>
<gene>
    <name evidence="1" type="ORF">CRE_09160</name>
</gene>
<dbReference type="HOGENOM" id="CLU_068967_0_1_1"/>
<keyword evidence="2" id="KW-1185">Reference proteome</keyword>
<name>E3LH85_CAERE</name>
<dbReference type="Proteomes" id="UP000008281">
    <property type="component" value="Unassembled WGS sequence"/>
</dbReference>
<evidence type="ECO:0000313" key="2">
    <source>
        <dbReference type="Proteomes" id="UP000008281"/>
    </source>
</evidence>
<dbReference type="PANTHER" id="PTHR22718">
    <property type="entry name" value="SERPENTINE RECEPTOR, CLASS X"/>
    <property type="match status" value="1"/>
</dbReference>
<organism evidence="2">
    <name type="scientific">Caenorhabditis remanei</name>
    <name type="common">Caenorhabditis vulgaris</name>
    <dbReference type="NCBI Taxonomy" id="31234"/>
    <lineage>
        <taxon>Eukaryota</taxon>
        <taxon>Metazoa</taxon>
        <taxon>Ecdysozoa</taxon>
        <taxon>Nematoda</taxon>
        <taxon>Chromadorea</taxon>
        <taxon>Rhabditida</taxon>
        <taxon>Rhabditina</taxon>
        <taxon>Rhabditomorpha</taxon>
        <taxon>Rhabditoidea</taxon>
        <taxon>Rhabditidae</taxon>
        <taxon>Peloderinae</taxon>
        <taxon>Caenorhabditis</taxon>
    </lineage>
</organism>
<accession>E3LH85</accession>
<protein>
    <submittedName>
        <fullName evidence="1">Uncharacterized protein</fullName>
    </submittedName>
</protein>
<dbReference type="EMBL" id="DS268409">
    <property type="protein sequence ID" value="EFO95223.1"/>
    <property type="molecule type" value="Genomic_DNA"/>
</dbReference>
<dbReference type="PANTHER" id="PTHR22718:SF36">
    <property type="entry name" value="G_PROTEIN_RECEP_F1_2 DOMAIN-CONTAINING PROTEIN-RELATED"/>
    <property type="match status" value="1"/>
</dbReference>
<dbReference type="AlphaFoldDB" id="E3LH85"/>
<proteinExistence type="predicted"/>
<reference evidence="1" key="1">
    <citation type="submission" date="2007-07" db="EMBL/GenBank/DDBJ databases">
        <title>PCAP assembly of the Caenorhabditis remanei genome.</title>
        <authorList>
            <consortium name="The Caenorhabditis remanei Sequencing Consortium"/>
            <person name="Wilson R.K."/>
        </authorList>
    </citation>
    <scope>NUCLEOTIDE SEQUENCE [LARGE SCALE GENOMIC DNA]</scope>
    <source>
        <strain evidence="1">PB4641</strain>
    </source>
</reference>
<dbReference type="OMA" id="FHATINQ"/>
<dbReference type="Gene3D" id="1.20.1070.10">
    <property type="entry name" value="Rhodopsin 7-helix transmembrane proteins"/>
    <property type="match status" value="1"/>
</dbReference>
<evidence type="ECO:0000313" key="1">
    <source>
        <dbReference type="EMBL" id="EFO95223.1"/>
    </source>
</evidence>